<dbReference type="NCBIfam" id="NF000586">
    <property type="entry name" value="PRK00011.1"/>
    <property type="match status" value="1"/>
</dbReference>
<evidence type="ECO:0000313" key="16">
    <source>
        <dbReference type="Proteomes" id="UP000664169"/>
    </source>
</evidence>
<evidence type="ECO:0000256" key="4">
    <source>
        <dbReference type="ARBA" id="ARBA00004173"/>
    </source>
</evidence>
<comment type="subcellular location">
    <subcellularLocation>
        <location evidence="4">Mitochondrion</location>
    </subcellularLocation>
</comment>
<dbReference type="Gene3D" id="3.90.1150.10">
    <property type="entry name" value="Aspartate Aminotransferase, domain 1"/>
    <property type="match status" value="1"/>
</dbReference>
<reference evidence="15" key="1">
    <citation type="submission" date="2021-03" db="EMBL/GenBank/DDBJ databases">
        <authorList>
            <person name="Tagirdzhanova G."/>
        </authorList>
    </citation>
    <scope>NUCLEOTIDE SEQUENCE</scope>
</reference>
<dbReference type="SUPFAM" id="SSF53383">
    <property type="entry name" value="PLP-dependent transferases"/>
    <property type="match status" value="1"/>
</dbReference>
<dbReference type="Proteomes" id="UP000664169">
    <property type="component" value="Unassembled WGS sequence"/>
</dbReference>
<dbReference type="EC" id="2.1.2.1" evidence="12"/>
<evidence type="ECO:0000256" key="1">
    <source>
        <dbReference type="ARBA" id="ARBA00001528"/>
    </source>
</evidence>
<gene>
    <name evidence="15" type="ORF">GOMPHAMPRED_008332</name>
</gene>
<dbReference type="EMBL" id="CAJPDQ010000009">
    <property type="protein sequence ID" value="CAF9914929.1"/>
    <property type="molecule type" value="Genomic_DNA"/>
</dbReference>
<dbReference type="UniPathway" id="UPA00193"/>
<evidence type="ECO:0000256" key="6">
    <source>
        <dbReference type="ARBA" id="ARBA00006376"/>
    </source>
</evidence>
<dbReference type="Gene3D" id="3.40.640.10">
    <property type="entry name" value="Type I PLP-dependent aspartate aminotransferase-like (Major domain)"/>
    <property type="match status" value="1"/>
</dbReference>
<dbReference type="GO" id="GO:0019264">
    <property type="term" value="P:glycine biosynthetic process from serine"/>
    <property type="evidence" value="ECO:0007669"/>
    <property type="project" value="InterPro"/>
</dbReference>
<dbReference type="InterPro" id="IPR049943">
    <property type="entry name" value="Ser_HO-MeTrfase-like"/>
</dbReference>
<comment type="function">
    <text evidence="3 12">Interconversion of serine and glycine.</text>
</comment>
<dbReference type="OrthoDB" id="10265628at2759"/>
<dbReference type="InterPro" id="IPR039429">
    <property type="entry name" value="SHMT-like_dom"/>
</dbReference>
<proteinExistence type="inferred from homology"/>
<dbReference type="HAMAP" id="MF_00051">
    <property type="entry name" value="SHMT"/>
    <property type="match status" value="1"/>
</dbReference>
<evidence type="ECO:0000313" key="15">
    <source>
        <dbReference type="EMBL" id="CAF9914929.1"/>
    </source>
</evidence>
<feature type="region of interest" description="Disordered" evidence="13">
    <location>
        <begin position="1107"/>
        <end position="1134"/>
    </location>
</feature>
<dbReference type="InterPro" id="IPR019798">
    <property type="entry name" value="Ser_HO-MeTrfase_PLP_BS"/>
</dbReference>
<evidence type="ECO:0000259" key="14">
    <source>
        <dbReference type="Pfam" id="PF00464"/>
    </source>
</evidence>
<dbReference type="InterPro" id="IPR015424">
    <property type="entry name" value="PyrdxlP-dep_Trfase"/>
</dbReference>
<dbReference type="GO" id="GO:0004372">
    <property type="term" value="F:glycine hydroxymethyltransferase activity"/>
    <property type="evidence" value="ECO:0007669"/>
    <property type="project" value="UniProtKB-EC"/>
</dbReference>
<keyword evidence="16" id="KW-1185">Reference proteome</keyword>
<dbReference type="GO" id="GO:0005739">
    <property type="term" value="C:mitochondrion"/>
    <property type="evidence" value="ECO:0007669"/>
    <property type="project" value="UniProtKB-SubCell"/>
</dbReference>
<dbReference type="InterPro" id="IPR001085">
    <property type="entry name" value="Ser_HO-MeTrfase"/>
</dbReference>
<evidence type="ECO:0000256" key="12">
    <source>
        <dbReference type="RuleBase" id="RU000585"/>
    </source>
</evidence>
<dbReference type="CDD" id="cd00378">
    <property type="entry name" value="SHMT"/>
    <property type="match status" value="1"/>
</dbReference>
<dbReference type="GO" id="GO:0035999">
    <property type="term" value="P:tetrahydrofolate interconversion"/>
    <property type="evidence" value="ECO:0007669"/>
    <property type="project" value="UniProtKB-UniPathway"/>
</dbReference>
<comment type="similarity">
    <text evidence="6 12">Belongs to the SHMT family.</text>
</comment>
<keyword evidence="7 12" id="KW-0554">One-carbon metabolism</keyword>
<evidence type="ECO:0000256" key="7">
    <source>
        <dbReference type="ARBA" id="ARBA00022563"/>
    </source>
</evidence>
<comment type="pathway">
    <text evidence="5 12">One-carbon metabolism; tetrahydrofolate interconversion.</text>
</comment>
<dbReference type="GO" id="GO:0030170">
    <property type="term" value="F:pyridoxal phosphate binding"/>
    <property type="evidence" value="ECO:0007669"/>
    <property type="project" value="InterPro"/>
</dbReference>
<protein>
    <recommendedName>
        <fullName evidence="12">Serine hydroxymethyltransferase</fullName>
        <ecNumber evidence="12">2.1.2.1</ecNumber>
    </recommendedName>
</protein>
<organism evidence="15 16">
    <name type="scientific">Gomphillus americanus</name>
    <dbReference type="NCBI Taxonomy" id="1940652"/>
    <lineage>
        <taxon>Eukaryota</taxon>
        <taxon>Fungi</taxon>
        <taxon>Dikarya</taxon>
        <taxon>Ascomycota</taxon>
        <taxon>Pezizomycotina</taxon>
        <taxon>Lecanoromycetes</taxon>
        <taxon>OSLEUM clade</taxon>
        <taxon>Ostropomycetidae</taxon>
        <taxon>Ostropales</taxon>
        <taxon>Graphidaceae</taxon>
        <taxon>Gomphilloideae</taxon>
        <taxon>Gomphillus</taxon>
    </lineage>
</organism>
<comment type="catalytic activity">
    <reaction evidence="1 12">
        <text>(6R)-5,10-methylene-5,6,7,8-tetrahydrofolate + glycine + H2O = (6S)-5,6,7,8-tetrahydrofolate + L-serine</text>
        <dbReference type="Rhea" id="RHEA:15481"/>
        <dbReference type="ChEBI" id="CHEBI:15377"/>
        <dbReference type="ChEBI" id="CHEBI:15636"/>
        <dbReference type="ChEBI" id="CHEBI:33384"/>
        <dbReference type="ChEBI" id="CHEBI:57305"/>
        <dbReference type="ChEBI" id="CHEBI:57453"/>
        <dbReference type="EC" id="2.1.2.1"/>
    </reaction>
</comment>
<keyword evidence="9 12" id="KW-0663">Pyridoxal phosphate</keyword>
<name>A0A8H3EYP5_9LECA</name>
<keyword evidence="8 12" id="KW-0808">Transferase</keyword>
<dbReference type="PROSITE" id="PS00096">
    <property type="entry name" value="SHMT"/>
    <property type="match status" value="1"/>
</dbReference>
<dbReference type="Pfam" id="PF00464">
    <property type="entry name" value="SHMT"/>
    <property type="match status" value="1"/>
</dbReference>
<feature type="region of interest" description="Disordered" evidence="13">
    <location>
        <begin position="424"/>
        <end position="446"/>
    </location>
</feature>
<evidence type="ECO:0000256" key="9">
    <source>
        <dbReference type="ARBA" id="ARBA00022898"/>
    </source>
</evidence>
<evidence type="ECO:0000256" key="5">
    <source>
        <dbReference type="ARBA" id="ARBA00004777"/>
    </source>
</evidence>
<evidence type="ECO:0000256" key="8">
    <source>
        <dbReference type="ARBA" id="ARBA00022679"/>
    </source>
</evidence>
<dbReference type="FunFam" id="3.40.640.10:FF:000097">
    <property type="entry name" value="Serine hydroxymethyltransferase"/>
    <property type="match status" value="1"/>
</dbReference>
<comment type="cofactor">
    <cofactor evidence="2 12">
        <name>pyridoxal 5'-phosphate</name>
        <dbReference type="ChEBI" id="CHEBI:597326"/>
    </cofactor>
</comment>
<keyword evidence="10" id="KW-0809">Transit peptide</keyword>
<comment type="caution">
    <text evidence="15">The sequence shown here is derived from an EMBL/GenBank/DDBJ whole genome shotgun (WGS) entry which is preliminary data.</text>
</comment>
<accession>A0A8H3EYP5</accession>
<sequence>MATLRMATQRLAIASTKQHEALLCQQHRFTPVLRHWRTISSAHADQQHKLLTSHLKESDPIVYEIIQREKQRQRSFINLIPSENFTSQAVLDALGSVMQNKYSEGYPGARYYGGNKHIDEAERLCQQRALEAFRLDPGKWGVNVQVLSGSPANLMAYSAVLNAHDRLMGLDLPHGGHLSHGYQTDTKKISAISKYFETMPYRLDEKTGIIDYAKLEDLASFYRPKLLIAGTSAYSRLIDYERMRKIADSVGAYLLSDIAHISGLVAGGVIPSPFDLSDIVTTTTHKSLRGPRGAMIFFRKGVRRTDKNGVEEQYDLEGPINSSVFPGHQGGPHNHTITALAVALRQAHSPEFKDYQRAVLENAKALANRLGKSKEEGGLGYKIVGGTTENHLVLIDLKDRSIDGARVERVLELVSVASNKNTVPGDKSAMKPGGLRMGTPAMTTRGFGPEDFTRVADVVDRAVGIAQKLAKQAKEAAEAKGRKAPGSIKAFLEFVGEGDEVVEIMQLRREVEGWVSTFVPDVAADGELKVSPPRATPKILPRPLILKPARVTFRKDDTSIVKYIRTRFKVTELQNLDETDFRKLNISSTGFLPLVELLPKKYIPPNSWLVDPQGSSESTKPSQRPAYIAVLSNGAKRPDHQKFYGFAKELLADLGTVYRSLRRDPPPEGLQNIKILHFRKFWIALHNVGRYWDDSLDPPETTVDGKGQQDEQLISNIIETAPITTDMDVDTVTSDEESIAEDSTVPVFTYTGRRTSTGSQMNSILSLNLAEAFLEPMMYAFGCHFDQVSQGAHDLFFVDSITTCLHTKLIFSRPKDPTLAKQGILEGPVAVLHAHASVTFGPDTHGEIDHFIRELKAILLCAQQRSRENEQAFSPGGGEWWGFSRGKWGHALNNGAGGLPGEAVSDPLTDLELFSENPSASKLKATSGTISHTRSSSRRILAATQCSNENESEYSTKGQNNGHLDEPMIDDESIPLNSSKGRIQVAPLTGEELKFRLSQSTLAYPSLYSEESDNLDSLHDHCSDSEAFSTASDVSDLAASKKRSFRTFANHDTLPTSEEISSTNGDAIIVLDVNAKRAELSRNPDLSRRSVLSSEFAADARIEEFAHFSHDESPKTDRGPNSHLDGHEHKTRKNDQYRLMLKNLREKSEFEQKARRTGIKMANQPAKNPFLSKHKNIRRIGMHPLATHDEIYLISVLNHHIAFVHLKIDHKFMDWLSPNPRERARVISLEKDTSTWWGIPLRRSRWFDLFSEQDRVEALRAAWAILGEMMADAESNREADRWERNERYGAMSDS</sequence>
<evidence type="ECO:0000256" key="10">
    <source>
        <dbReference type="ARBA" id="ARBA00022946"/>
    </source>
</evidence>
<evidence type="ECO:0000256" key="2">
    <source>
        <dbReference type="ARBA" id="ARBA00001933"/>
    </source>
</evidence>
<feature type="domain" description="Serine hydroxymethyltransferase-like" evidence="14">
    <location>
        <begin position="55"/>
        <end position="458"/>
    </location>
</feature>
<dbReference type="PANTHER" id="PTHR11680">
    <property type="entry name" value="SERINE HYDROXYMETHYLTRANSFERASE"/>
    <property type="match status" value="1"/>
</dbReference>
<dbReference type="InterPro" id="IPR015422">
    <property type="entry name" value="PyrdxlP-dep_Trfase_small"/>
</dbReference>
<evidence type="ECO:0000256" key="13">
    <source>
        <dbReference type="SAM" id="MobiDB-lite"/>
    </source>
</evidence>
<evidence type="ECO:0000256" key="3">
    <source>
        <dbReference type="ARBA" id="ARBA00002224"/>
    </source>
</evidence>
<keyword evidence="11" id="KW-0496">Mitochondrion</keyword>
<evidence type="ECO:0000256" key="11">
    <source>
        <dbReference type="ARBA" id="ARBA00023128"/>
    </source>
</evidence>
<dbReference type="PANTHER" id="PTHR11680:SF57">
    <property type="entry name" value="SERINE HYDROXYMETHYLTRANSFERASE, MITOCHONDRIAL"/>
    <property type="match status" value="1"/>
</dbReference>
<dbReference type="InterPro" id="IPR015421">
    <property type="entry name" value="PyrdxlP-dep_Trfase_major"/>
</dbReference>